<dbReference type="GO" id="GO:0005524">
    <property type="term" value="F:ATP binding"/>
    <property type="evidence" value="ECO:0007669"/>
    <property type="project" value="InterPro"/>
</dbReference>
<evidence type="ECO:0000313" key="2">
    <source>
        <dbReference type="Proteomes" id="UP001457282"/>
    </source>
</evidence>
<evidence type="ECO:0000313" key="1">
    <source>
        <dbReference type="EMBL" id="KAK9923633.1"/>
    </source>
</evidence>
<dbReference type="AlphaFoldDB" id="A0AAW1WGH5"/>
<dbReference type="InterPro" id="IPR045864">
    <property type="entry name" value="aa-tRNA-synth_II/BPL/LPL"/>
</dbReference>
<organism evidence="1 2">
    <name type="scientific">Rubus argutus</name>
    <name type="common">Southern blackberry</name>
    <dbReference type="NCBI Taxonomy" id="59490"/>
    <lineage>
        <taxon>Eukaryota</taxon>
        <taxon>Viridiplantae</taxon>
        <taxon>Streptophyta</taxon>
        <taxon>Embryophyta</taxon>
        <taxon>Tracheophyta</taxon>
        <taxon>Spermatophyta</taxon>
        <taxon>Magnoliopsida</taxon>
        <taxon>eudicotyledons</taxon>
        <taxon>Gunneridae</taxon>
        <taxon>Pentapetalae</taxon>
        <taxon>rosids</taxon>
        <taxon>fabids</taxon>
        <taxon>Rosales</taxon>
        <taxon>Rosaceae</taxon>
        <taxon>Rosoideae</taxon>
        <taxon>Rosoideae incertae sedis</taxon>
        <taxon>Rubus</taxon>
    </lineage>
</organism>
<dbReference type="GO" id="GO:0006434">
    <property type="term" value="P:seryl-tRNA aminoacylation"/>
    <property type="evidence" value="ECO:0007669"/>
    <property type="project" value="InterPro"/>
</dbReference>
<dbReference type="EMBL" id="JBEDUW010000006">
    <property type="protein sequence ID" value="KAK9923633.1"/>
    <property type="molecule type" value="Genomic_DNA"/>
</dbReference>
<proteinExistence type="predicted"/>
<gene>
    <name evidence="1" type="ORF">M0R45_032040</name>
</gene>
<dbReference type="Gene3D" id="3.30.930.10">
    <property type="entry name" value="Bira Bifunctional Protein, Domain 2"/>
    <property type="match status" value="1"/>
</dbReference>
<comment type="caution">
    <text evidence="1">The sequence shown here is derived from an EMBL/GenBank/DDBJ whole genome shotgun (WGS) entry which is preliminary data.</text>
</comment>
<dbReference type="Proteomes" id="UP001457282">
    <property type="component" value="Unassembled WGS sequence"/>
</dbReference>
<name>A0AAW1WGH5_RUBAR</name>
<accession>A0AAW1WGH5</accession>
<dbReference type="PANTHER" id="PTHR11778">
    <property type="entry name" value="SERYL-TRNA SYNTHETASE"/>
    <property type="match status" value="1"/>
</dbReference>
<protein>
    <submittedName>
        <fullName evidence="1">Uncharacterized protein</fullName>
    </submittedName>
</protein>
<sequence>MLDIDLLGNPNIICESESRRFKDVELVDEAYKEEDQDQALRKVGEALALVESKLQKFGNIVHDSVPISKDEADNAVIRTWGEKRLLKVMLIELVNLLGIVESREESSDGVLLNQALINFGLDFLEKRGYMEVQTPFVMRKDIMAQCAQLQEFDEVLYKLGEGDSIYLIATSEQPLCAYHINESIDPSRLPMP</sequence>
<dbReference type="GO" id="GO:0004828">
    <property type="term" value="F:serine-tRNA ligase activity"/>
    <property type="evidence" value="ECO:0007669"/>
    <property type="project" value="InterPro"/>
</dbReference>
<dbReference type="SUPFAM" id="SSF55681">
    <property type="entry name" value="Class II aaRS and biotin synthetases"/>
    <property type="match status" value="1"/>
</dbReference>
<dbReference type="InterPro" id="IPR002317">
    <property type="entry name" value="Ser-tRNA-ligase_type_1"/>
</dbReference>
<keyword evidence="2" id="KW-1185">Reference proteome</keyword>
<reference evidence="1 2" key="1">
    <citation type="journal article" date="2023" name="G3 (Bethesda)">
        <title>A chromosome-length genome assembly and annotation of blackberry (Rubus argutus, cv. 'Hillquist').</title>
        <authorList>
            <person name="Bruna T."/>
            <person name="Aryal R."/>
            <person name="Dudchenko O."/>
            <person name="Sargent D.J."/>
            <person name="Mead D."/>
            <person name="Buti M."/>
            <person name="Cavallini A."/>
            <person name="Hytonen T."/>
            <person name="Andres J."/>
            <person name="Pham M."/>
            <person name="Weisz D."/>
            <person name="Mascagni F."/>
            <person name="Usai G."/>
            <person name="Natali L."/>
            <person name="Bassil N."/>
            <person name="Fernandez G.E."/>
            <person name="Lomsadze A."/>
            <person name="Armour M."/>
            <person name="Olukolu B."/>
            <person name="Poorten T."/>
            <person name="Britton C."/>
            <person name="Davik J."/>
            <person name="Ashrafi H."/>
            <person name="Aiden E.L."/>
            <person name="Borodovsky M."/>
            <person name="Worthington M."/>
        </authorList>
    </citation>
    <scope>NUCLEOTIDE SEQUENCE [LARGE SCALE GENOMIC DNA]</scope>
    <source>
        <strain evidence="1">PI 553951</strain>
    </source>
</reference>